<gene>
    <name evidence="3" type="ORF">PCASD_04193</name>
    <name evidence="2" type="ORF">PCASD_16367</name>
</gene>
<sequence length="295" mass="32312">MKYALQKLPQIFFISIAMNHLINLGNCPPAVFGAYWRPPGLRETPHTPQASMENRAPSIVGEGTNYPSPVWRQSVAYPQHHPERSGVIPYSPAGFMDNNPQALMASRTPYNGMVPQAIPVPSSILPIYYPGATTSAVRAQAKPVLSSILPIYYQGATIPEVRAGYTPIHHTGPAWTAQRMPIKQTGPRYEVPLSAKAKPFVPAERHGNTLKQPMGSTVHNLEATRKEETSNTQSQRKGKSPTRPELPEGRPDVISPQATEINETIDKDQVQDSSQSMSSKSSTKKTAQFPAAVIQ</sequence>
<evidence type="ECO:0000313" key="3">
    <source>
        <dbReference type="EMBL" id="PLW46169.1"/>
    </source>
</evidence>
<evidence type="ECO:0000256" key="1">
    <source>
        <dbReference type="SAM" id="MobiDB-lite"/>
    </source>
</evidence>
<name>A0A2N5SW37_9BASI</name>
<accession>A0A2N5SW37</accession>
<comment type="caution">
    <text evidence="2">The sequence shown here is derived from an EMBL/GenBank/DDBJ whole genome shotgun (WGS) entry which is preliminary data.</text>
</comment>
<feature type="region of interest" description="Disordered" evidence="1">
    <location>
        <begin position="203"/>
        <end position="295"/>
    </location>
</feature>
<proteinExistence type="predicted"/>
<evidence type="ECO:0000313" key="4">
    <source>
        <dbReference type="Proteomes" id="UP000235392"/>
    </source>
</evidence>
<organism evidence="2 4">
    <name type="scientific">Puccinia coronata f. sp. avenae</name>
    <dbReference type="NCBI Taxonomy" id="200324"/>
    <lineage>
        <taxon>Eukaryota</taxon>
        <taxon>Fungi</taxon>
        <taxon>Dikarya</taxon>
        <taxon>Basidiomycota</taxon>
        <taxon>Pucciniomycotina</taxon>
        <taxon>Pucciniomycetes</taxon>
        <taxon>Pucciniales</taxon>
        <taxon>Pucciniaceae</taxon>
        <taxon>Puccinia</taxon>
    </lineage>
</organism>
<dbReference type="Proteomes" id="UP000235392">
    <property type="component" value="Unassembled WGS sequence"/>
</dbReference>
<dbReference type="EMBL" id="PGCI01000751">
    <property type="protein sequence ID" value="PLW17441.1"/>
    <property type="molecule type" value="Genomic_DNA"/>
</dbReference>
<protein>
    <submittedName>
        <fullName evidence="2">Uncharacterized protein</fullName>
    </submittedName>
</protein>
<feature type="compositionally biased region" description="Low complexity" evidence="1">
    <location>
        <begin position="271"/>
        <end position="285"/>
    </location>
</feature>
<reference evidence="2 4" key="1">
    <citation type="submission" date="2017-11" db="EMBL/GenBank/DDBJ databases">
        <title>De novo assembly and phasing of dikaryotic genomes from two isolates of Puccinia coronata f. sp. avenae, the causal agent of oat crown rust.</title>
        <authorList>
            <person name="Miller M.E."/>
            <person name="Zhang Y."/>
            <person name="Omidvar V."/>
            <person name="Sperschneider J."/>
            <person name="Schwessinger B."/>
            <person name="Raley C."/>
            <person name="Palmer J.M."/>
            <person name="Garnica D."/>
            <person name="Upadhyaya N."/>
            <person name="Rathjen J."/>
            <person name="Taylor J.M."/>
            <person name="Park R.F."/>
            <person name="Dodds P.N."/>
            <person name="Hirsch C.D."/>
            <person name="Kianian S.F."/>
            <person name="Figueroa M."/>
        </authorList>
    </citation>
    <scope>NUCLEOTIDE SEQUENCE [LARGE SCALE GENOMIC DNA]</scope>
    <source>
        <strain evidence="2">12SD80</strain>
    </source>
</reference>
<dbReference type="AlphaFoldDB" id="A0A2N5SW37"/>
<evidence type="ECO:0000313" key="2">
    <source>
        <dbReference type="EMBL" id="PLW17441.1"/>
    </source>
</evidence>
<feature type="compositionally biased region" description="Polar residues" evidence="1">
    <location>
        <begin position="209"/>
        <end position="219"/>
    </location>
</feature>
<dbReference type="EMBL" id="PGCI01000042">
    <property type="protein sequence ID" value="PLW46169.1"/>
    <property type="molecule type" value="Genomic_DNA"/>
</dbReference>